<keyword evidence="3 5" id="KW-1133">Transmembrane helix</keyword>
<accession>A0AAD7J6S3</accession>
<reference evidence="6" key="1">
    <citation type="submission" date="2023-03" db="EMBL/GenBank/DDBJ databases">
        <title>Massive genome expansion in bonnet fungi (Mycena s.s.) driven by repeated elements and novel gene families across ecological guilds.</title>
        <authorList>
            <consortium name="Lawrence Berkeley National Laboratory"/>
            <person name="Harder C.B."/>
            <person name="Miyauchi S."/>
            <person name="Viragh M."/>
            <person name="Kuo A."/>
            <person name="Thoen E."/>
            <person name="Andreopoulos B."/>
            <person name="Lu D."/>
            <person name="Skrede I."/>
            <person name="Drula E."/>
            <person name="Henrissat B."/>
            <person name="Morin E."/>
            <person name="Kohler A."/>
            <person name="Barry K."/>
            <person name="LaButti K."/>
            <person name="Morin E."/>
            <person name="Salamov A."/>
            <person name="Lipzen A."/>
            <person name="Mereny Z."/>
            <person name="Hegedus B."/>
            <person name="Baldrian P."/>
            <person name="Stursova M."/>
            <person name="Weitz H."/>
            <person name="Taylor A."/>
            <person name="Grigoriev I.V."/>
            <person name="Nagy L.G."/>
            <person name="Martin F."/>
            <person name="Kauserud H."/>
        </authorList>
    </citation>
    <scope>NUCLEOTIDE SEQUENCE</scope>
    <source>
        <strain evidence="6">CBHHK182m</strain>
    </source>
</reference>
<feature type="transmembrane region" description="Helical" evidence="5">
    <location>
        <begin position="72"/>
        <end position="93"/>
    </location>
</feature>
<feature type="transmembrane region" description="Helical" evidence="5">
    <location>
        <begin position="166"/>
        <end position="187"/>
    </location>
</feature>
<feature type="transmembrane region" description="Helical" evidence="5">
    <location>
        <begin position="36"/>
        <end position="60"/>
    </location>
</feature>
<feature type="non-terminal residue" evidence="6">
    <location>
        <position position="504"/>
    </location>
</feature>
<comment type="caution">
    <text evidence="6">The sequence shown here is derived from an EMBL/GenBank/DDBJ whole genome shotgun (WGS) entry which is preliminary data.</text>
</comment>
<evidence type="ECO:0000313" key="6">
    <source>
        <dbReference type="EMBL" id="KAJ7757551.1"/>
    </source>
</evidence>
<dbReference type="InterPro" id="IPR036259">
    <property type="entry name" value="MFS_trans_sf"/>
</dbReference>
<evidence type="ECO:0000256" key="5">
    <source>
        <dbReference type="SAM" id="Phobius"/>
    </source>
</evidence>
<keyword evidence="7" id="KW-1185">Reference proteome</keyword>
<dbReference type="GO" id="GO:0005886">
    <property type="term" value="C:plasma membrane"/>
    <property type="evidence" value="ECO:0007669"/>
    <property type="project" value="TreeGrafter"/>
</dbReference>
<dbReference type="GO" id="GO:0022857">
    <property type="term" value="F:transmembrane transporter activity"/>
    <property type="evidence" value="ECO:0007669"/>
    <property type="project" value="InterPro"/>
</dbReference>
<feature type="transmembrane region" description="Helical" evidence="5">
    <location>
        <begin position="330"/>
        <end position="353"/>
    </location>
</feature>
<dbReference type="InterPro" id="IPR011701">
    <property type="entry name" value="MFS"/>
</dbReference>
<protein>
    <submittedName>
        <fullName evidence="6">Major facilitator superfamily domain-containing protein</fullName>
    </submittedName>
</protein>
<gene>
    <name evidence="6" type="ORF">B0H16DRAFT_1268373</name>
</gene>
<evidence type="ECO:0000256" key="1">
    <source>
        <dbReference type="ARBA" id="ARBA00004141"/>
    </source>
</evidence>
<feature type="transmembrane region" description="Helical" evidence="5">
    <location>
        <begin position="105"/>
        <end position="123"/>
    </location>
</feature>
<feature type="transmembrane region" description="Helical" evidence="5">
    <location>
        <begin position="435"/>
        <end position="458"/>
    </location>
</feature>
<dbReference type="PANTHER" id="PTHR23502:SF149">
    <property type="entry name" value="TRANSPORTER, PUTATIVE-RELATED"/>
    <property type="match status" value="1"/>
</dbReference>
<name>A0AAD7J6S3_9AGAR</name>
<dbReference type="Gene3D" id="1.20.1250.20">
    <property type="entry name" value="MFS general substrate transporter like domains"/>
    <property type="match status" value="1"/>
</dbReference>
<feature type="transmembrane region" description="Helical" evidence="5">
    <location>
        <begin position="470"/>
        <end position="491"/>
    </location>
</feature>
<dbReference type="Pfam" id="PF07690">
    <property type="entry name" value="MFS_1"/>
    <property type="match status" value="1"/>
</dbReference>
<feature type="transmembrane region" description="Helical" evidence="5">
    <location>
        <begin position="135"/>
        <end position="157"/>
    </location>
</feature>
<dbReference type="AlphaFoldDB" id="A0AAD7J6S3"/>
<evidence type="ECO:0000256" key="3">
    <source>
        <dbReference type="ARBA" id="ARBA00022989"/>
    </source>
</evidence>
<dbReference type="Proteomes" id="UP001215598">
    <property type="component" value="Unassembled WGS sequence"/>
</dbReference>
<keyword evidence="2 5" id="KW-0812">Transmembrane</keyword>
<feature type="transmembrane region" description="Helical" evidence="5">
    <location>
        <begin position="400"/>
        <end position="423"/>
    </location>
</feature>
<feature type="transmembrane region" description="Helical" evidence="5">
    <location>
        <begin position="374"/>
        <end position="394"/>
    </location>
</feature>
<keyword evidence="4 5" id="KW-0472">Membrane</keyword>
<evidence type="ECO:0000313" key="7">
    <source>
        <dbReference type="Proteomes" id="UP001215598"/>
    </source>
</evidence>
<dbReference type="EMBL" id="JARKIB010000044">
    <property type="protein sequence ID" value="KAJ7757551.1"/>
    <property type="molecule type" value="Genomic_DNA"/>
</dbReference>
<proteinExistence type="predicted"/>
<evidence type="ECO:0000256" key="2">
    <source>
        <dbReference type="ARBA" id="ARBA00022692"/>
    </source>
</evidence>
<dbReference type="SUPFAM" id="SSF103473">
    <property type="entry name" value="MFS general substrate transporter"/>
    <property type="match status" value="1"/>
</dbReference>
<sequence length="504" mass="55484">PGTEVVDASGKEENIHYPMPSDDPADPLNWSPKWKLIGVTSMYAPLIIEFGFSVDSYVVYQISGTEHAPTRMFSISAFVAWSGFMSGIGNLFWVPAACRFGRRPILLVSILGCTAASIWFGTTSHTYRSFLWSRIVLGFFMSPVECFAPMQIADLFFTADRSKMHAWFFINLLVSTNVGGALSGAFADSKAGWRAYFYFNAAMLAFTFVLMVFCLPETSFRRSAALARGVHESDDDFDKEKTQENDSAQHATLHLVGKGAPTVSRRWGLTAGRDSTYNPLEALLRVAKAALIGPVWISIGWFGACKGILVDIEWTDRTSPAAPPYNFSNAAVGMTNIPSIIGTIGGCLFWGWLSDWDLARRTRKNGGIREPEMRLWLILPGVIIGTIGIVIYAVGAQRGWPWPIILIIGNTLNFFGLIAPLICGLSYSIDAYNRLAAEIGLLLAAFGNAWIFGVGYFVNNLLATRGYTTGLMFLMIPVWGMTAITISYLFLGKSARRLTINHSL</sequence>
<comment type="subcellular location">
    <subcellularLocation>
        <location evidence="1">Membrane</location>
        <topology evidence="1">Multi-pass membrane protein</topology>
    </subcellularLocation>
</comment>
<organism evidence="6 7">
    <name type="scientific">Mycena metata</name>
    <dbReference type="NCBI Taxonomy" id="1033252"/>
    <lineage>
        <taxon>Eukaryota</taxon>
        <taxon>Fungi</taxon>
        <taxon>Dikarya</taxon>
        <taxon>Basidiomycota</taxon>
        <taxon>Agaricomycotina</taxon>
        <taxon>Agaricomycetes</taxon>
        <taxon>Agaricomycetidae</taxon>
        <taxon>Agaricales</taxon>
        <taxon>Marasmiineae</taxon>
        <taxon>Mycenaceae</taxon>
        <taxon>Mycena</taxon>
    </lineage>
</organism>
<evidence type="ECO:0000256" key="4">
    <source>
        <dbReference type="ARBA" id="ARBA00023136"/>
    </source>
</evidence>
<feature type="transmembrane region" description="Helical" evidence="5">
    <location>
        <begin position="193"/>
        <end position="215"/>
    </location>
</feature>
<dbReference type="PANTHER" id="PTHR23502">
    <property type="entry name" value="MAJOR FACILITATOR SUPERFAMILY"/>
    <property type="match status" value="1"/>
</dbReference>
<feature type="non-terminal residue" evidence="6">
    <location>
        <position position="1"/>
    </location>
</feature>